<name>A0A8C6FAV9_MONMO</name>
<dbReference type="Gene3D" id="2.60.40.4060">
    <property type="entry name" value="Reeler domain"/>
    <property type="match status" value="1"/>
</dbReference>
<proteinExistence type="predicted"/>
<feature type="region of interest" description="Disordered" evidence="1">
    <location>
        <begin position="153"/>
        <end position="178"/>
    </location>
</feature>
<gene>
    <name evidence="4" type="primary">REELD1</name>
</gene>
<dbReference type="InterPro" id="IPR002861">
    <property type="entry name" value="Reeler_dom"/>
</dbReference>
<keyword evidence="5" id="KW-1185">Reference proteome</keyword>
<feature type="domain" description="Reelin" evidence="3">
    <location>
        <begin position="33"/>
        <end position="143"/>
    </location>
</feature>
<dbReference type="PANTHER" id="PTHR45828">
    <property type="entry name" value="CYTOCHROME B561/FERRIC REDUCTASE TRANSMEMBRANE"/>
    <property type="match status" value="1"/>
</dbReference>
<feature type="region of interest" description="Disordered" evidence="1">
    <location>
        <begin position="278"/>
        <end position="317"/>
    </location>
</feature>
<feature type="transmembrane region" description="Helical" evidence="2">
    <location>
        <begin position="428"/>
        <end position="448"/>
    </location>
</feature>
<dbReference type="GeneTree" id="ENSGT00940000163277"/>
<dbReference type="InterPro" id="IPR042307">
    <property type="entry name" value="Reeler_sf"/>
</dbReference>
<feature type="region of interest" description="Disordered" evidence="1">
    <location>
        <begin position="348"/>
        <end position="414"/>
    </location>
</feature>
<evidence type="ECO:0000256" key="2">
    <source>
        <dbReference type="SAM" id="Phobius"/>
    </source>
</evidence>
<protein>
    <submittedName>
        <fullName evidence="4">Reeler domain containing 1</fullName>
    </submittedName>
</protein>
<dbReference type="Proteomes" id="UP000694561">
    <property type="component" value="Unplaced"/>
</dbReference>
<dbReference type="GO" id="GO:0016020">
    <property type="term" value="C:membrane"/>
    <property type="evidence" value="ECO:0007669"/>
    <property type="project" value="TreeGrafter"/>
</dbReference>
<accession>A0A8C6FAV9</accession>
<keyword evidence="2" id="KW-0812">Transmembrane</keyword>
<evidence type="ECO:0000256" key="1">
    <source>
        <dbReference type="SAM" id="MobiDB-lite"/>
    </source>
</evidence>
<sequence>MRVPAALTGWPCAALCPASSSSTFSHGTGSMACVDMQPKHIPAQPQHPRTPHITILTGSSSDSPGDTASVAVRGSRDFMGFLLQAQRESDHQIAGTFVFIPPHSKPMTCFEEKRNLSFEWRAPAHPVRDVSLSVIQSYFVYWVRIESSVVSQQTHSRSSSDSHVEPGSPMPAPGQRPEVSLSLRLAPRVPVILPQQRTDISAVAVPGAAGEDSLDLVPANVRVTEFPGAAETPFPASSRRAAIVSEGHQPSGDSNRTLEASPDVRGLERFMAIRGFSSESFASSPSTHHRTQNDPSFDSLETCLPSDRDEQDKMKASNRTVMRPPLYTVHLSYTRLWSSGALTGHGARAANPTPVLHTSATSRPPTASGQSEASRPSASFLPQSKHKEPKVREGNGESGVRHPRKTNPRPELGQDEARAPLGIQLGTLQLGILLCLSAALGMAVAAGLRYRHTQSCHKQTEVSFSEPAGHAAARSDGGKIMHVRRIGENSFVLVEAIQLDHSLCG</sequence>
<keyword evidence="2" id="KW-1133">Transmembrane helix</keyword>
<dbReference type="PANTHER" id="PTHR45828:SF51">
    <property type="entry name" value="REELIN DOMAIN-CONTAINING PROTEIN 1"/>
    <property type="match status" value="1"/>
</dbReference>
<dbReference type="CDD" id="cd08544">
    <property type="entry name" value="Reeler"/>
    <property type="match status" value="1"/>
</dbReference>
<dbReference type="Pfam" id="PF02014">
    <property type="entry name" value="Reeler"/>
    <property type="match status" value="1"/>
</dbReference>
<dbReference type="AlphaFoldDB" id="A0A8C6FAV9"/>
<keyword evidence="2" id="KW-0472">Membrane</keyword>
<dbReference type="Ensembl" id="ENSMMNT00015025326.1">
    <property type="protein sequence ID" value="ENSMMNP00015023048.1"/>
    <property type="gene ID" value="ENSMMNG00015016914.1"/>
</dbReference>
<reference evidence="4" key="2">
    <citation type="submission" date="2025-09" db="UniProtKB">
        <authorList>
            <consortium name="Ensembl"/>
        </authorList>
    </citation>
    <scope>IDENTIFICATION</scope>
</reference>
<dbReference type="PROSITE" id="PS51257">
    <property type="entry name" value="PROKAR_LIPOPROTEIN"/>
    <property type="match status" value="1"/>
</dbReference>
<evidence type="ECO:0000313" key="5">
    <source>
        <dbReference type="Proteomes" id="UP000694561"/>
    </source>
</evidence>
<feature type="compositionally biased region" description="Polar residues" evidence="1">
    <location>
        <begin position="356"/>
        <end position="382"/>
    </location>
</feature>
<reference evidence="4" key="1">
    <citation type="submission" date="2025-08" db="UniProtKB">
        <authorList>
            <consortium name="Ensembl"/>
        </authorList>
    </citation>
    <scope>IDENTIFICATION</scope>
</reference>
<organism evidence="4 5">
    <name type="scientific">Monodon monoceros</name>
    <name type="common">Narwhal</name>
    <name type="synonym">Ceratodon monodon</name>
    <dbReference type="NCBI Taxonomy" id="40151"/>
    <lineage>
        <taxon>Eukaryota</taxon>
        <taxon>Metazoa</taxon>
        <taxon>Chordata</taxon>
        <taxon>Craniata</taxon>
        <taxon>Vertebrata</taxon>
        <taxon>Euteleostomi</taxon>
        <taxon>Mammalia</taxon>
        <taxon>Eutheria</taxon>
        <taxon>Laurasiatheria</taxon>
        <taxon>Artiodactyla</taxon>
        <taxon>Whippomorpha</taxon>
        <taxon>Cetacea</taxon>
        <taxon>Odontoceti</taxon>
        <taxon>Monodontidae</taxon>
        <taxon>Monodon</taxon>
    </lineage>
</organism>
<feature type="compositionally biased region" description="Basic and acidic residues" evidence="1">
    <location>
        <begin position="306"/>
        <end position="315"/>
    </location>
</feature>
<evidence type="ECO:0000259" key="3">
    <source>
        <dbReference type="Pfam" id="PF02014"/>
    </source>
</evidence>
<evidence type="ECO:0000313" key="4">
    <source>
        <dbReference type="Ensembl" id="ENSMMNP00015023048.1"/>
    </source>
</evidence>
<dbReference type="InterPro" id="IPR051237">
    <property type="entry name" value="Ferric-chelate_Red/DefProt"/>
</dbReference>